<comment type="caution">
    <text evidence="7">The sequence shown here is derived from an EMBL/GenBank/DDBJ whole genome shotgun (WGS) entry which is preliminary data.</text>
</comment>
<comment type="similarity">
    <text evidence="6">Belongs to the glycosyl hydrolase 24 family.</text>
</comment>
<dbReference type="InterPro" id="IPR002196">
    <property type="entry name" value="Glyco_hydro_24"/>
</dbReference>
<protein>
    <recommendedName>
        <fullName evidence="6">Lysozyme</fullName>
        <ecNumber evidence="6">3.2.1.17</ecNumber>
    </recommendedName>
</protein>
<dbReference type="SUPFAM" id="SSF53955">
    <property type="entry name" value="Lysozyme-like"/>
    <property type="match status" value="1"/>
</dbReference>
<dbReference type="InterPro" id="IPR034690">
    <property type="entry name" value="Endolysin_T4_type"/>
</dbReference>
<keyword evidence="8" id="KW-1185">Reference proteome</keyword>
<dbReference type="Pfam" id="PF00959">
    <property type="entry name" value="Phage_lysozyme"/>
    <property type="match status" value="1"/>
</dbReference>
<dbReference type="GO" id="GO:0016998">
    <property type="term" value="P:cell wall macromolecule catabolic process"/>
    <property type="evidence" value="ECO:0007669"/>
    <property type="project" value="InterPro"/>
</dbReference>
<dbReference type="AlphaFoldDB" id="A0A3L8Q0A7"/>
<gene>
    <name evidence="7" type="ORF">D5018_03900</name>
</gene>
<dbReference type="CDD" id="cd16900">
    <property type="entry name" value="endolysin_R21-like"/>
    <property type="match status" value="1"/>
</dbReference>
<dbReference type="GO" id="GO:0003796">
    <property type="term" value="F:lysozyme activity"/>
    <property type="evidence" value="ECO:0007669"/>
    <property type="project" value="UniProtKB-EC"/>
</dbReference>
<keyword evidence="3 6" id="KW-0081">Bacteriolytic enzyme</keyword>
<dbReference type="GO" id="GO:0031640">
    <property type="term" value="P:killing of cells of another organism"/>
    <property type="evidence" value="ECO:0007669"/>
    <property type="project" value="UniProtKB-KW"/>
</dbReference>
<reference evidence="7 8" key="1">
    <citation type="submission" date="2018-09" db="EMBL/GenBank/DDBJ databases">
        <title>Phylogeny of the Shewanellaceae, and recommendation for two new genera, Pseudoshewanella and Parashewanella.</title>
        <authorList>
            <person name="Wang G."/>
        </authorList>
    </citation>
    <scope>NUCLEOTIDE SEQUENCE [LARGE SCALE GENOMIC DNA]</scope>
    <source>
        <strain evidence="7 8">C51</strain>
    </source>
</reference>
<proteinExistence type="inferred from homology"/>
<evidence type="ECO:0000313" key="7">
    <source>
        <dbReference type="EMBL" id="RLV60995.1"/>
    </source>
</evidence>
<dbReference type="GO" id="GO:0042742">
    <property type="term" value="P:defense response to bacterium"/>
    <property type="evidence" value="ECO:0007669"/>
    <property type="project" value="UniProtKB-KW"/>
</dbReference>
<keyword evidence="5 6" id="KW-0326">Glycosidase</keyword>
<comment type="catalytic activity">
    <reaction evidence="1 6">
        <text>Hydrolysis of (1-&gt;4)-beta-linkages between N-acetylmuramic acid and N-acetyl-D-glucosamine residues in a peptidoglycan and between N-acetyl-D-glucosamine residues in chitodextrins.</text>
        <dbReference type="EC" id="3.2.1.17"/>
    </reaction>
</comment>
<evidence type="ECO:0000256" key="6">
    <source>
        <dbReference type="RuleBase" id="RU003788"/>
    </source>
</evidence>
<evidence type="ECO:0000256" key="2">
    <source>
        <dbReference type="ARBA" id="ARBA00022529"/>
    </source>
</evidence>
<keyword evidence="2 6" id="KW-0929">Antimicrobial</keyword>
<evidence type="ECO:0000313" key="8">
    <source>
        <dbReference type="Proteomes" id="UP000281474"/>
    </source>
</evidence>
<dbReference type="Proteomes" id="UP000281474">
    <property type="component" value="Unassembled WGS sequence"/>
</dbReference>
<evidence type="ECO:0000256" key="3">
    <source>
        <dbReference type="ARBA" id="ARBA00022638"/>
    </source>
</evidence>
<dbReference type="InterPro" id="IPR023347">
    <property type="entry name" value="Lysozyme_dom_sf"/>
</dbReference>
<accession>A0A3L8Q0A7</accession>
<dbReference type="PANTHER" id="PTHR38107:SF3">
    <property type="entry name" value="LYSOZYME RRRD-RELATED"/>
    <property type="match status" value="1"/>
</dbReference>
<dbReference type="RefSeq" id="WP_121837687.1">
    <property type="nucleotide sequence ID" value="NZ_ML014758.1"/>
</dbReference>
<evidence type="ECO:0000256" key="5">
    <source>
        <dbReference type="ARBA" id="ARBA00023295"/>
    </source>
</evidence>
<dbReference type="HAMAP" id="MF_04110">
    <property type="entry name" value="ENDOLYSIN_T4"/>
    <property type="match status" value="1"/>
</dbReference>
<keyword evidence="4 6" id="KW-0378">Hydrolase</keyword>
<evidence type="ECO:0000256" key="4">
    <source>
        <dbReference type="ARBA" id="ARBA00022801"/>
    </source>
</evidence>
<dbReference type="OrthoDB" id="8141296at2"/>
<dbReference type="EMBL" id="QZEI01000009">
    <property type="protein sequence ID" value="RLV60995.1"/>
    <property type="molecule type" value="Genomic_DNA"/>
</dbReference>
<dbReference type="Gene3D" id="1.10.530.40">
    <property type="match status" value="1"/>
</dbReference>
<organism evidence="7 8">
    <name type="scientific">Parashewanella curva</name>
    <dbReference type="NCBI Taxonomy" id="2338552"/>
    <lineage>
        <taxon>Bacteria</taxon>
        <taxon>Pseudomonadati</taxon>
        <taxon>Pseudomonadota</taxon>
        <taxon>Gammaproteobacteria</taxon>
        <taxon>Alteromonadales</taxon>
        <taxon>Shewanellaceae</taxon>
        <taxon>Parashewanella</taxon>
    </lineage>
</organism>
<evidence type="ECO:0000256" key="1">
    <source>
        <dbReference type="ARBA" id="ARBA00000632"/>
    </source>
</evidence>
<dbReference type="PANTHER" id="PTHR38107">
    <property type="match status" value="1"/>
</dbReference>
<dbReference type="InterPro" id="IPR051018">
    <property type="entry name" value="Bacteriophage_GH24"/>
</dbReference>
<dbReference type="InterPro" id="IPR023346">
    <property type="entry name" value="Lysozyme-like_dom_sf"/>
</dbReference>
<name>A0A3L8Q0A7_9GAMM</name>
<dbReference type="EC" id="3.2.1.17" evidence="6"/>
<sequence>MKLSQKLAAIGFSAIVAVSGGFIADHEGYVPGVYVDPIGILTSCYGHTGDELQHGQFFSEQECLSQLANDLESFNQELLNLTKGVELSKGEHAAYLSFIYNVGSGNFRDSTLRKKLHNDDRVGACNELPRWVYASGIKLNGLIIRRENERKLCMRDLNHVSATL</sequence>
<dbReference type="GO" id="GO:0009253">
    <property type="term" value="P:peptidoglycan catabolic process"/>
    <property type="evidence" value="ECO:0007669"/>
    <property type="project" value="InterPro"/>
</dbReference>